<keyword evidence="2" id="KW-1185">Reference proteome</keyword>
<dbReference type="AlphaFoldDB" id="A0A565BRY2"/>
<name>A0A565BRY2_9BRAS</name>
<accession>A0A565BRY2</accession>
<protein>
    <submittedName>
        <fullName evidence="1">Uncharacterized protein</fullName>
    </submittedName>
</protein>
<gene>
    <name evidence="1" type="ORF">ANE_LOCUS14576</name>
</gene>
<reference evidence="1" key="1">
    <citation type="submission" date="2019-07" db="EMBL/GenBank/DDBJ databases">
        <authorList>
            <person name="Dittberner H."/>
        </authorList>
    </citation>
    <scope>NUCLEOTIDE SEQUENCE [LARGE SCALE GENOMIC DNA]</scope>
</reference>
<sequence length="81" mass="9315">MGFGREKKTIPQSYKNIQRIDVVVIQSLCCRGENPKTALCQLTSISGGLRQFQVYDDEKWFDGGAIPDSYYEKKKSTTYHF</sequence>
<evidence type="ECO:0000313" key="1">
    <source>
        <dbReference type="EMBL" id="VVB04132.1"/>
    </source>
</evidence>
<evidence type="ECO:0000313" key="2">
    <source>
        <dbReference type="Proteomes" id="UP000489600"/>
    </source>
</evidence>
<dbReference type="Proteomes" id="UP000489600">
    <property type="component" value="Unassembled WGS sequence"/>
</dbReference>
<proteinExistence type="predicted"/>
<organism evidence="1 2">
    <name type="scientific">Arabis nemorensis</name>
    <dbReference type="NCBI Taxonomy" id="586526"/>
    <lineage>
        <taxon>Eukaryota</taxon>
        <taxon>Viridiplantae</taxon>
        <taxon>Streptophyta</taxon>
        <taxon>Embryophyta</taxon>
        <taxon>Tracheophyta</taxon>
        <taxon>Spermatophyta</taxon>
        <taxon>Magnoliopsida</taxon>
        <taxon>eudicotyledons</taxon>
        <taxon>Gunneridae</taxon>
        <taxon>Pentapetalae</taxon>
        <taxon>rosids</taxon>
        <taxon>malvids</taxon>
        <taxon>Brassicales</taxon>
        <taxon>Brassicaceae</taxon>
        <taxon>Arabideae</taxon>
        <taxon>Arabis</taxon>
    </lineage>
</organism>
<comment type="caution">
    <text evidence="1">The sequence shown here is derived from an EMBL/GenBank/DDBJ whole genome shotgun (WGS) entry which is preliminary data.</text>
</comment>
<dbReference type="EMBL" id="CABITT030000005">
    <property type="protein sequence ID" value="VVB04132.1"/>
    <property type="molecule type" value="Genomic_DNA"/>
</dbReference>